<dbReference type="Pfam" id="PF00106">
    <property type="entry name" value="adh_short"/>
    <property type="match status" value="1"/>
</dbReference>
<dbReference type="EMBL" id="AP026978">
    <property type="protein sequence ID" value="BDT98313.1"/>
    <property type="molecule type" value="Genomic_DNA"/>
</dbReference>
<dbReference type="InterPro" id="IPR036291">
    <property type="entry name" value="NAD(P)-bd_dom_sf"/>
</dbReference>
<dbReference type="SMART" id="SM00822">
    <property type="entry name" value="PKS_KR"/>
    <property type="match status" value="1"/>
</dbReference>
<evidence type="ECO:0000256" key="3">
    <source>
        <dbReference type="RuleBase" id="RU000363"/>
    </source>
</evidence>
<gene>
    <name evidence="5" type="ORF">IFM12276_13420</name>
</gene>
<proteinExistence type="inferred from homology"/>
<organism evidence="5 6">
    <name type="scientific">Nocardia sputorum</name>
    <dbReference type="NCBI Taxonomy" id="2984338"/>
    <lineage>
        <taxon>Bacteria</taxon>
        <taxon>Bacillati</taxon>
        <taxon>Actinomycetota</taxon>
        <taxon>Actinomycetes</taxon>
        <taxon>Mycobacteriales</taxon>
        <taxon>Nocardiaceae</taxon>
        <taxon>Nocardia</taxon>
    </lineage>
</organism>
<evidence type="ECO:0000256" key="1">
    <source>
        <dbReference type="ARBA" id="ARBA00006484"/>
    </source>
</evidence>
<dbReference type="PRINTS" id="PR00081">
    <property type="entry name" value="GDHRDH"/>
</dbReference>
<dbReference type="CDD" id="cd05233">
    <property type="entry name" value="SDR_c"/>
    <property type="match status" value="1"/>
</dbReference>
<sequence length="231" mass="24242">MSGPTALITGASAGFGAALARALIEQGWRVLGTARRADRLTRVAAAMGSAFVPVPGDVTDPADRARLAEAAREAGELDLVVNNASRLGPSPLPRLADYPLDELERVLRTNVVAPLAVLQFALPLLRSGGVVVNISSDAASEPYPEWGGYGSSKAALDQLTAILAAERPDLSIYAFDPGDMRTEMHQAAFPGVDISDRPAPETVVPTLLRLLAEKPRSGRYAAADFVAGRTS</sequence>
<dbReference type="PANTHER" id="PTHR42901:SF1">
    <property type="entry name" value="ALCOHOL DEHYDROGENASE"/>
    <property type="match status" value="1"/>
</dbReference>
<keyword evidence="2" id="KW-0560">Oxidoreductase</keyword>
<dbReference type="Gene3D" id="3.40.50.720">
    <property type="entry name" value="NAD(P)-binding Rossmann-like Domain"/>
    <property type="match status" value="1"/>
</dbReference>
<dbReference type="PRINTS" id="PR00080">
    <property type="entry name" value="SDRFAMILY"/>
</dbReference>
<dbReference type="SUPFAM" id="SSF51735">
    <property type="entry name" value="NAD(P)-binding Rossmann-fold domains"/>
    <property type="match status" value="1"/>
</dbReference>
<name>A0ABM8CTM0_9NOCA</name>
<dbReference type="InterPro" id="IPR057326">
    <property type="entry name" value="KR_dom"/>
</dbReference>
<comment type="similarity">
    <text evidence="1 3">Belongs to the short-chain dehydrogenases/reductases (SDR) family.</text>
</comment>
<dbReference type="InterPro" id="IPR002347">
    <property type="entry name" value="SDR_fam"/>
</dbReference>
<protein>
    <submittedName>
        <fullName evidence="5">Short-chain dehydrogenase</fullName>
    </submittedName>
</protein>
<keyword evidence="6" id="KW-1185">Reference proteome</keyword>
<evidence type="ECO:0000256" key="2">
    <source>
        <dbReference type="ARBA" id="ARBA00023002"/>
    </source>
</evidence>
<dbReference type="PROSITE" id="PS00061">
    <property type="entry name" value="ADH_SHORT"/>
    <property type="match status" value="1"/>
</dbReference>
<feature type="domain" description="Ketoreductase" evidence="4">
    <location>
        <begin position="4"/>
        <end position="180"/>
    </location>
</feature>
<evidence type="ECO:0000259" key="4">
    <source>
        <dbReference type="SMART" id="SM00822"/>
    </source>
</evidence>
<reference evidence="5 6" key="1">
    <citation type="submission" date="2022-11" db="EMBL/GenBank/DDBJ databases">
        <title>Genome Sequencing of Nocardia sp. ON39_IFM12276 and assembly.</title>
        <authorList>
            <person name="Shimojima M."/>
            <person name="Toyokawa M."/>
            <person name="Uesaka K."/>
        </authorList>
    </citation>
    <scope>NUCLEOTIDE SEQUENCE [LARGE SCALE GENOMIC DNA]</scope>
    <source>
        <strain evidence="5 6">IFM 12276</strain>
    </source>
</reference>
<accession>A0ABM8CTM0</accession>
<dbReference type="PANTHER" id="PTHR42901">
    <property type="entry name" value="ALCOHOL DEHYDROGENASE"/>
    <property type="match status" value="1"/>
</dbReference>
<evidence type="ECO:0000313" key="5">
    <source>
        <dbReference type="EMBL" id="BDT98313.1"/>
    </source>
</evidence>
<evidence type="ECO:0000313" key="6">
    <source>
        <dbReference type="Proteomes" id="UP001317870"/>
    </source>
</evidence>
<dbReference type="RefSeq" id="WP_281878333.1">
    <property type="nucleotide sequence ID" value="NZ_AP026978.1"/>
</dbReference>
<dbReference type="Proteomes" id="UP001317870">
    <property type="component" value="Chromosome"/>
</dbReference>
<dbReference type="InterPro" id="IPR020904">
    <property type="entry name" value="Sc_DH/Rdtase_CS"/>
</dbReference>